<sequence>MSKQKTNAKTAPAKPKRPRRKQKGALAAIGALLLASAVVRVGAGASQALAREEAAPVQHEAEAEHGTQVAADTRHETDQAPPMAESDILPLINALKAREARVRKREEAIDVRMQALSVAEQEIERRMTALVDAEERLRETLTLARTAAEDDLTQLTDVYAKMKPKQAAALFQQMDPQFAAGFLSRMRPDSAAAIMAGMEPETAYLISVILAGRNADVPRE</sequence>
<name>A3K2R4_SAGS3</name>
<feature type="region of interest" description="Disordered" evidence="1">
    <location>
        <begin position="1"/>
        <end position="24"/>
    </location>
</feature>
<feature type="compositionally biased region" description="Low complexity" evidence="1">
    <location>
        <begin position="1"/>
        <end position="13"/>
    </location>
</feature>
<feature type="compositionally biased region" description="Basic and acidic residues" evidence="1">
    <location>
        <begin position="52"/>
        <end position="65"/>
    </location>
</feature>
<protein>
    <submittedName>
        <fullName evidence="2">Uncharacterized protein</fullName>
    </submittedName>
</protein>
<keyword evidence="3" id="KW-1185">Reference proteome</keyword>
<dbReference type="AlphaFoldDB" id="A3K2R4"/>
<accession>A3K2R4</accession>
<organism evidence="2 3">
    <name type="scientific">Sagittula stellata (strain ATCC 700073 / DSM 11524 / E-37)</name>
    <dbReference type="NCBI Taxonomy" id="388399"/>
    <lineage>
        <taxon>Bacteria</taxon>
        <taxon>Pseudomonadati</taxon>
        <taxon>Pseudomonadota</taxon>
        <taxon>Alphaproteobacteria</taxon>
        <taxon>Rhodobacterales</taxon>
        <taxon>Roseobacteraceae</taxon>
        <taxon>Sagittula</taxon>
    </lineage>
</organism>
<comment type="caution">
    <text evidence="2">The sequence shown here is derived from an EMBL/GenBank/DDBJ whole genome shotgun (WGS) entry which is preliminary data.</text>
</comment>
<dbReference type="EMBL" id="AAYA01000005">
    <property type="protein sequence ID" value="EBA08473.1"/>
    <property type="molecule type" value="Genomic_DNA"/>
</dbReference>
<evidence type="ECO:0000313" key="3">
    <source>
        <dbReference type="Proteomes" id="UP000005713"/>
    </source>
</evidence>
<dbReference type="RefSeq" id="WP_005858381.1">
    <property type="nucleotide sequence ID" value="NZ_AAYA01000005.1"/>
</dbReference>
<dbReference type="SUPFAM" id="SSF158791">
    <property type="entry name" value="MgtE N-terminal domain-like"/>
    <property type="match status" value="1"/>
</dbReference>
<reference evidence="2 3" key="1">
    <citation type="submission" date="2006-06" db="EMBL/GenBank/DDBJ databases">
        <authorList>
            <person name="Moran M.A."/>
            <person name="Ferriera S."/>
            <person name="Johnson J."/>
            <person name="Kravitz S."/>
            <person name="Beeson K."/>
            <person name="Sutton G."/>
            <person name="Rogers Y.-H."/>
            <person name="Friedman R."/>
            <person name="Frazier M."/>
            <person name="Venter J.C."/>
        </authorList>
    </citation>
    <scope>NUCLEOTIDE SEQUENCE [LARGE SCALE GENOMIC DNA]</scope>
    <source>
        <strain evidence="2 3">E-37</strain>
    </source>
</reference>
<gene>
    <name evidence="2" type="ORF">SSE37_16713</name>
</gene>
<proteinExistence type="predicted"/>
<evidence type="ECO:0000256" key="1">
    <source>
        <dbReference type="SAM" id="MobiDB-lite"/>
    </source>
</evidence>
<dbReference type="eggNOG" id="COG3334">
    <property type="taxonomic scope" value="Bacteria"/>
</dbReference>
<dbReference type="Gene3D" id="1.10.220.30">
    <property type="match status" value="1"/>
</dbReference>
<dbReference type="Proteomes" id="UP000005713">
    <property type="component" value="Unassembled WGS sequence"/>
</dbReference>
<feature type="compositionally biased region" description="Basic residues" evidence="1">
    <location>
        <begin position="14"/>
        <end position="23"/>
    </location>
</feature>
<dbReference type="OrthoDB" id="9791432at2"/>
<feature type="region of interest" description="Disordered" evidence="1">
    <location>
        <begin position="52"/>
        <end position="84"/>
    </location>
</feature>
<evidence type="ECO:0000313" key="2">
    <source>
        <dbReference type="EMBL" id="EBA08473.1"/>
    </source>
</evidence>